<gene>
    <name evidence="2" type="ORF">TNCV_2207601</name>
</gene>
<dbReference type="EMBL" id="BMAU01021250">
    <property type="protein sequence ID" value="GFY05314.1"/>
    <property type="molecule type" value="Genomic_DNA"/>
</dbReference>
<reference evidence="2" key="1">
    <citation type="submission" date="2020-08" db="EMBL/GenBank/DDBJ databases">
        <title>Multicomponent nature underlies the extraordinary mechanical properties of spider dragline silk.</title>
        <authorList>
            <person name="Kono N."/>
            <person name="Nakamura H."/>
            <person name="Mori M."/>
            <person name="Yoshida Y."/>
            <person name="Ohtoshi R."/>
            <person name="Malay A.D."/>
            <person name="Moran D.A.P."/>
            <person name="Tomita M."/>
            <person name="Numata K."/>
            <person name="Arakawa K."/>
        </authorList>
    </citation>
    <scope>NUCLEOTIDE SEQUENCE</scope>
</reference>
<proteinExistence type="predicted"/>
<keyword evidence="3" id="KW-1185">Reference proteome</keyword>
<protein>
    <submittedName>
        <fullName evidence="2">Uncharacterized protein</fullName>
    </submittedName>
</protein>
<organism evidence="2 3">
    <name type="scientific">Trichonephila clavipes</name>
    <name type="common">Golden silk orbweaver</name>
    <name type="synonym">Nephila clavipes</name>
    <dbReference type="NCBI Taxonomy" id="2585209"/>
    <lineage>
        <taxon>Eukaryota</taxon>
        <taxon>Metazoa</taxon>
        <taxon>Ecdysozoa</taxon>
        <taxon>Arthropoda</taxon>
        <taxon>Chelicerata</taxon>
        <taxon>Arachnida</taxon>
        <taxon>Araneae</taxon>
        <taxon>Araneomorphae</taxon>
        <taxon>Entelegynae</taxon>
        <taxon>Araneoidea</taxon>
        <taxon>Nephilidae</taxon>
        <taxon>Trichonephila</taxon>
    </lineage>
</organism>
<name>A0A8X6VAE4_TRICX</name>
<evidence type="ECO:0000256" key="1">
    <source>
        <dbReference type="SAM" id="MobiDB-lite"/>
    </source>
</evidence>
<accession>A0A8X6VAE4</accession>
<comment type="caution">
    <text evidence="2">The sequence shown here is derived from an EMBL/GenBank/DDBJ whole genome shotgun (WGS) entry which is preliminary data.</text>
</comment>
<dbReference type="Proteomes" id="UP000887159">
    <property type="component" value="Unassembled WGS sequence"/>
</dbReference>
<sequence>MRTIGDGPRHFDVRSIDEDDIPVGTPTAMKILFPNSRGRPRWIDKVVEGLGRLKTGTKGDNIEKRFLTTEETRLYRYDPTIKQQSSEGKHPSSPTPKKAKTCEIGW</sequence>
<evidence type="ECO:0000313" key="2">
    <source>
        <dbReference type="EMBL" id="GFY05314.1"/>
    </source>
</evidence>
<dbReference type="AlphaFoldDB" id="A0A8X6VAE4"/>
<evidence type="ECO:0000313" key="3">
    <source>
        <dbReference type="Proteomes" id="UP000887159"/>
    </source>
</evidence>
<feature type="region of interest" description="Disordered" evidence="1">
    <location>
        <begin position="77"/>
        <end position="106"/>
    </location>
</feature>